<proteinExistence type="predicted"/>
<dbReference type="EMBL" id="JACHIU010000001">
    <property type="protein sequence ID" value="MBB6472388.1"/>
    <property type="molecule type" value="Genomic_DNA"/>
</dbReference>
<dbReference type="Proteomes" id="UP000555564">
    <property type="component" value="Unassembled WGS sequence"/>
</dbReference>
<feature type="compositionally biased region" description="Basic residues" evidence="1">
    <location>
        <begin position="178"/>
        <end position="187"/>
    </location>
</feature>
<reference evidence="2 3" key="1">
    <citation type="submission" date="2020-08" db="EMBL/GenBank/DDBJ databases">
        <title>Sequencing the genomes of 1000 actinobacteria strains.</title>
        <authorList>
            <person name="Klenk H.-P."/>
        </authorList>
    </citation>
    <scope>NUCLEOTIDE SEQUENCE [LARGE SCALE GENOMIC DNA]</scope>
    <source>
        <strain evidence="2 3">DSM 44936</strain>
    </source>
</reference>
<evidence type="ECO:0000313" key="2">
    <source>
        <dbReference type="EMBL" id="MBB6472388.1"/>
    </source>
</evidence>
<name>A0A7X0ICA4_9ACTN</name>
<organism evidence="2 3">
    <name type="scientific">Sphaerisporangium rubeum</name>
    <dbReference type="NCBI Taxonomy" id="321317"/>
    <lineage>
        <taxon>Bacteria</taxon>
        <taxon>Bacillati</taxon>
        <taxon>Actinomycetota</taxon>
        <taxon>Actinomycetes</taxon>
        <taxon>Streptosporangiales</taxon>
        <taxon>Streptosporangiaceae</taxon>
        <taxon>Sphaerisporangium</taxon>
    </lineage>
</organism>
<feature type="region of interest" description="Disordered" evidence="1">
    <location>
        <begin position="46"/>
        <end position="237"/>
    </location>
</feature>
<feature type="compositionally biased region" description="Basic residues" evidence="1">
    <location>
        <begin position="108"/>
        <end position="117"/>
    </location>
</feature>
<keyword evidence="3" id="KW-1185">Reference proteome</keyword>
<comment type="caution">
    <text evidence="2">The sequence shown here is derived from an EMBL/GenBank/DDBJ whole genome shotgun (WGS) entry which is preliminary data.</text>
</comment>
<feature type="compositionally biased region" description="Basic and acidic residues" evidence="1">
    <location>
        <begin position="136"/>
        <end position="149"/>
    </location>
</feature>
<sequence length="274" mass="30172">MLRRTCFTARTPSAEVTAFLLDAIRVASSNDHCSDRLIHRLATTTGRPGIARSRRLNRTGCKQGQRQHDTRPDLDDRPTTTRKASGRAPYDGAGFAVQRPTASAPKERHVRGPKRHPDRRDTRTGETSGPENQPKSQHDTRPDLDDRPTTTRKASGRAPYDGAGFAVQRPTASAPKERHVRGPKRHPDRRDTRTGETPGPERTPGSEKHGSGKVTDGAGGARVRKTGGRRDGSLVGWSPGVPCRGGYGGRGVRRRSLPWAFLGRVWLVLRRLRL</sequence>
<protein>
    <submittedName>
        <fullName evidence="2">Uncharacterized protein</fullName>
    </submittedName>
</protein>
<feature type="compositionally biased region" description="Polar residues" evidence="1">
    <location>
        <begin position="125"/>
        <end position="135"/>
    </location>
</feature>
<feature type="compositionally biased region" description="Basic and acidic residues" evidence="1">
    <location>
        <begin position="66"/>
        <end position="79"/>
    </location>
</feature>
<accession>A0A7X0ICA4</accession>
<evidence type="ECO:0000256" key="1">
    <source>
        <dbReference type="SAM" id="MobiDB-lite"/>
    </source>
</evidence>
<dbReference type="AlphaFoldDB" id="A0A7X0ICA4"/>
<evidence type="ECO:0000313" key="3">
    <source>
        <dbReference type="Proteomes" id="UP000555564"/>
    </source>
</evidence>
<gene>
    <name evidence="2" type="ORF">BJ992_001819</name>
</gene>